<evidence type="ECO:0000259" key="5">
    <source>
        <dbReference type="Pfam" id="PF13087"/>
    </source>
</evidence>
<reference evidence="6 7" key="1">
    <citation type="submission" date="2013-05" db="EMBL/GenBank/DDBJ databases">
        <title>Draft genome of the parasitic nematode Anyclostoma ceylanicum.</title>
        <authorList>
            <person name="Mitreva M."/>
        </authorList>
    </citation>
    <scope>NUCLEOTIDE SEQUENCE [LARGE SCALE GENOMIC DNA]</scope>
</reference>
<dbReference type="GO" id="GO:0043139">
    <property type="term" value="F:5'-3' DNA helicase activity"/>
    <property type="evidence" value="ECO:0007669"/>
    <property type="project" value="TreeGrafter"/>
</dbReference>
<gene>
    <name evidence="6" type="ORF">ANCCEY_07901</name>
</gene>
<dbReference type="CDD" id="cd18808">
    <property type="entry name" value="SF1_C_Upf1"/>
    <property type="match status" value="1"/>
</dbReference>
<dbReference type="Pfam" id="PF13087">
    <property type="entry name" value="AAA_12"/>
    <property type="match status" value="1"/>
</dbReference>
<evidence type="ECO:0000256" key="4">
    <source>
        <dbReference type="ARBA" id="ARBA00022840"/>
    </source>
</evidence>
<proteinExistence type="predicted"/>
<dbReference type="Gene3D" id="3.40.50.300">
    <property type="entry name" value="P-loop containing nucleotide triphosphate hydrolases"/>
    <property type="match status" value="1"/>
</dbReference>
<dbReference type="InterPro" id="IPR047187">
    <property type="entry name" value="SF1_C_Upf1"/>
</dbReference>
<keyword evidence="4" id="KW-0067">ATP-binding</keyword>
<dbReference type="PANTHER" id="PTHR43788">
    <property type="entry name" value="DNA2/NAM7 HELICASE FAMILY MEMBER"/>
    <property type="match status" value="1"/>
</dbReference>
<evidence type="ECO:0000256" key="2">
    <source>
        <dbReference type="ARBA" id="ARBA00022801"/>
    </source>
</evidence>
<accession>A0A0D6LLN8</accession>
<dbReference type="EMBL" id="KE125011">
    <property type="protein sequence ID" value="EPB73010.1"/>
    <property type="molecule type" value="Genomic_DNA"/>
</dbReference>
<keyword evidence="2" id="KW-0378">Hydrolase</keyword>
<organism evidence="6 7">
    <name type="scientific">Ancylostoma ceylanicum</name>
    <dbReference type="NCBI Taxonomy" id="53326"/>
    <lineage>
        <taxon>Eukaryota</taxon>
        <taxon>Metazoa</taxon>
        <taxon>Ecdysozoa</taxon>
        <taxon>Nematoda</taxon>
        <taxon>Chromadorea</taxon>
        <taxon>Rhabditida</taxon>
        <taxon>Rhabditina</taxon>
        <taxon>Rhabditomorpha</taxon>
        <taxon>Strongyloidea</taxon>
        <taxon>Ancylostomatidae</taxon>
        <taxon>Ancylostomatinae</taxon>
        <taxon>Ancylostoma</taxon>
    </lineage>
</organism>
<dbReference type="InterPro" id="IPR041679">
    <property type="entry name" value="DNA2/NAM7-like_C"/>
</dbReference>
<dbReference type="InterPro" id="IPR050534">
    <property type="entry name" value="Coronavir_polyprotein_1ab"/>
</dbReference>
<feature type="domain" description="DNA2/NAM7 helicase-like C-terminal" evidence="5">
    <location>
        <begin position="21"/>
        <end position="149"/>
    </location>
</feature>
<dbReference type="AlphaFoldDB" id="A0A0D6LLN8"/>
<evidence type="ECO:0000313" key="7">
    <source>
        <dbReference type="Proteomes" id="UP000054495"/>
    </source>
</evidence>
<keyword evidence="3" id="KW-0347">Helicase</keyword>
<dbReference type="InterPro" id="IPR027417">
    <property type="entry name" value="P-loop_NTPase"/>
</dbReference>
<evidence type="ECO:0000313" key="6">
    <source>
        <dbReference type="EMBL" id="EPB73010.1"/>
    </source>
</evidence>
<sequence>MMPNPSVPFLFPSVPFLFISMPNPSVPFLFIDVPGTTVRSASGSHSNAVEANTCRELVTALLTKNIPPTSIAIITFYKEQLGVMERFANQHQIDLHTVDSVQGREKDIVILLTTRTAIQVNRVELLDDTLRMNVAMTRCCHGQFVLGNAPHFRHCRTGAVSSGGPQLYMVVSTTTLPDLLD</sequence>
<dbReference type="PANTHER" id="PTHR43788:SF16">
    <property type="entry name" value="HELICASE WITH ZINC FINGER 2"/>
    <property type="match status" value="1"/>
</dbReference>
<dbReference type="GO" id="GO:0005524">
    <property type="term" value="F:ATP binding"/>
    <property type="evidence" value="ECO:0007669"/>
    <property type="project" value="UniProtKB-KW"/>
</dbReference>
<evidence type="ECO:0000256" key="3">
    <source>
        <dbReference type="ARBA" id="ARBA00022806"/>
    </source>
</evidence>
<protein>
    <recommendedName>
        <fullName evidence="5">DNA2/NAM7 helicase-like C-terminal domain-containing protein</fullName>
    </recommendedName>
</protein>
<dbReference type="Proteomes" id="UP000054495">
    <property type="component" value="Unassembled WGS sequence"/>
</dbReference>
<dbReference type="GO" id="GO:0016787">
    <property type="term" value="F:hydrolase activity"/>
    <property type="evidence" value="ECO:0007669"/>
    <property type="project" value="UniProtKB-KW"/>
</dbReference>
<evidence type="ECO:0000256" key="1">
    <source>
        <dbReference type="ARBA" id="ARBA00022741"/>
    </source>
</evidence>
<keyword evidence="7" id="KW-1185">Reference proteome</keyword>
<keyword evidence="1" id="KW-0547">Nucleotide-binding</keyword>
<dbReference type="SUPFAM" id="SSF52540">
    <property type="entry name" value="P-loop containing nucleoside triphosphate hydrolases"/>
    <property type="match status" value="1"/>
</dbReference>
<name>A0A0D6LLN8_9BILA</name>